<proteinExistence type="predicted"/>
<comment type="caution">
    <text evidence="1">The sequence shown here is derived from an EMBL/GenBank/DDBJ whole genome shotgun (WGS) entry which is preliminary data.</text>
</comment>
<keyword evidence="2" id="KW-1185">Reference proteome</keyword>
<organism evidence="1 2">
    <name type="scientific">Racocetra fulgida</name>
    <dbReference type="NCBI Taxonomy" id="60492"/>
    <lineage>
        <taxon>Eukaryota</taxon>
        <taxon>Fungi</taxon>
        <taxon>Fungi incertae sedis</taxon>
        <taxon>Mucoromycota</taxon>
        <taxon>Glomeromycotina</taxon>
        <taxon>Glomeromycetes</taxon>
        <taxon>Diversisporales</taxon>
        <taxon>Gigasporaceae</taxon>
        <taxon>Racocetra</taxon>
    </lineage>
</organism>
<accession>A0A9N9G3H7</accession>
<dbReference type="OrthoDB" id="10470165at2759"/>
<sequence length="107" mass="12610">MKKLFEEAEALNEATNFIYEIEIEDDLLTAFSLMPLELNNNEDLKIIKTNFQKYALYKKKFDTALELYKQEMDNDNFVNNFGAMMASLLKEIEEYEKVLKAHKQQAT</sequence>
<gene>
    <name evidence="1" type="ORF">RFULGI_LOCUS5896</name>
</gene>
<evidence type="ECO:0000313" key="2">
    <source>
        <dbReference type="Proteomes" id="UP000789396"/>
    </source>
</evidence>
<protein>
    <submittedName>
        <fullName evidence="1">18383_t:CDS:1</fullName>
    </submittedName>
</protein>
<dbReference type="EMBL" id="CAJVPZ010007114">
    <property type="protein sequence ID" value="CAG8582164.1"/>
    <property type="molecule type" value="Genomic_DNA"/>
</dbReference>
<evidence type="ECO:0000313" key="1">
    <source>
        <dbReference type="EMBL" id="CAG8582164.1"/>
    </source>
</evidence>
<reference evidence="1" key="1">
    <citation type="submission" date="2021-06" db="EMBL/GenBank/DDBJ databases">
        <authorList>
            <person name="Kallberg Y."/>
            <person name="Tangrot J."/>
            <person name="Rosling A."/>
        </authorList>
    </citation>
    <scope>NUCLEOTIDE SEQUENCE</scope>
    <source>
        <strain evidence="1">IN212</strain>
    </source>
</reference>
<dbReference type="AlphaFoldDB" id="A0A9N9G3H7"/>
<name>A0A9N9G3H7_9GLOM</name>
<dbReference type="Proteomes" id="UP000789396">
    <property type="component" value="Unassembled WGS sequence"/>
</dbReference>